<dbReference type="InterPro" id="IPR021352">
    <property type="entry name" value="DUF2971"/>
</dbReference>
<dbReference type="EMBL" id="JBHLTG010000008">
    <property type="protein sequence ID" value="MFC0681472.1"/>
    <property type="molecule type" value="Genomic_DNA"/>
</dbReference>
<evidence type="ECO:0000313" key="2">
    <source>
        <dbReference type="Proteomes" id="UP001589896"/>
    </source>
</evidence>
<accession>A0ABV6RWW4</accession>
<gene>
    <name evidence="1" type="ORF">ACFFGH_26890</name>
</gene>
<evidence type="ECO:0000313" key="1">
    <source>
        <dbReference type="EMBL" id="MFC0681472.1"/>
    </source>
</evidence>
<organism evidence="1 2">
    <name type="scientific">Lysobacter korlensis</name>
    <dbReference type="NCBI Taxonomy" id="553636"/>
    <lineage>
        <taxon>Bacteria</taxon>
        <taxon>Pseudomonadati</taxon>
        <taxon>Pseudomonadota</taxon>
        <taxon>Gammaproteobacteria</taxon>
        <taxon>Lysobacterales</taxon>
        <taxon>Lysobacteraceae</taxon>
        <taxon>Lysobacter</taxon>
    </lineage>
</organism>
<dbReference type="Proteomes" id="UP001589896">
    <property type="component" value="Unassembled WGS sequence"/>
</dbReference>
<dbReference type="Pfam" id="PF11185">
    <property type="entry name" value="DUF2971"/>
    <property type="match status" value="1"/>
</dbReference>
<comment type="caution">
    <text evidence="1">The sequence shown here is derived from an EMBL/GenBank/DDBJ whole genome shotgun (WGS) entry which is preliminary data.</text>
</comment>
<dbReference type="RefSeq" id="WP_386674150.1">
    <property type="nucleotide sequence ID" value="NZ_JBHLTG010000008.1"/>
</dbReference>
<proteinExistence type="predicted"/>
<name>A0ABV6RWW4_9GAMM</name>
<keyword evidence="2" id="KW-1185">Reference proteome</keyword>
<sequence>MLTDGRLPYVDSLLTEEPPKHLFHYTGGAGLIGILDSKQMWAGRAADLNDATEQKYAPEQARVYIAGILESASNLDPRVAAQLERMRDSVHFTNRQVYTVSLSAERDVLSQWRAYCPRSGGVALGLPAHHLRSVANVQGFFLARCLYDGASQWRLIRELVDHHLESFVRQIERDPSREAEEGERCAVSLAADLAQYGPLLKHPTFKEEFEWRLVSRPSHVGDARLHFMPGDSGLKVYMRFDLHTPEHPTMRSEESFGGPGAIVGPSTDIGAQQQAVQHLMAQKLGFSCWHGRTGTPYR</sequence>
<reference evidence="1 2" key="1">
    <citation type="submission" date="2024-09" db="EMBL/GenBank/DDBJ databases">
        <authorList>
            <person name="Sun Q."/>
            <person name="Mori K."/>
        </authorList>
    </citation>
    <scope>NUCLEOTIDE SEQUENCE [LARGE SCALE GENOMIC DNA]</scope>
    <source>
        <strain evidence="1 2">KCTC 23076</strain>
    </source>
</reference>
<protein>
    <submittedName>
        <fullName evidence="1">DUF2971 domain-containing protein</fullName>
    </submittedName>
</protein>